<evidence type="ECO:0000313" key="1">
    <source>
        <dbReference type="EMBL" id="KIJ97153.1"/>
    </source>
</evidence>
<dbReference type="EMBL" id="KN838700">
    <property type="protein sequence ID" value="KIJ97153.1"/>
    <property type="molecule type" value="Genomic_DNA"/>
</dbReference>
<sequence>MAFILHHHCHHHHISTLFGPDSLTHSSIHPFLPFPPYPLRQSIKVPYHPHPPPHVQGRNYFFTYPTPTAHNSITYIEPSSLFSCVSFVIAKCTAPFYHLGTSTFRDSWDIYFKFMMTDNFFRFYLCRYVDCTQYGSSLLH</sequence>
<keyword evidence="2" id="KW-1185">Reference proteome</keyword>
<protein>
    <submittedName>
        <fullName evidence="1">Uncharacterized protein</fullName>
    </submittedName>
</protein>
<gene>
    <name evidence="1" type="ORF">K443DRAFT_257814</name>
</gene>
<proteinExistence type="predicted"/>
<organism evidence="1 2">
    <name type="scientific">Laccaria amethystina LaAM-08-1</name>
    <dbReference type="NCBI Taxonomy" id="1095629"/>
    <lineage>
        <taxon>Eukaryota</taxon>
        <taxon>Fungi</taxon>
        <taxon>Dikarya</taxon>
        <taxon>Basidiomycota</taxon>
        <taxon>Agaricomycotina</taxon>
        <taxon>Agaricomycetes</taxon>
        <taxon>Agaricomycetidae</taxon>
        <taxon>Agaricales</taxon>
        <taxon>Agaricineae</taxon>
        <taxon>Hydnangiaceae</taxon>
        <taxon>Laccaria</taxon>
    </lineage>
</organism>
<evidence type="ECO:0000313" key="2">
    <source>
        <dbReference type="Proteomes" id="UP000054477"/>
    </source>
</evidence>
<reference evidence="2" key="2">
    <citation type="submission" date="2015-01" db="EMBL/GenBank/DDBJ databases">
        <title>Evolutionary Origins and Diversification of the Mycorrhizal Mutualists.</title>
        <authorList>
            <consortium name="DOE Joint Genome Institute"/>
            <consortium name="Mycorrhizal Genomics Consortium"/>
            <person name="Kohler A."/>
            <person name="Kuo A."/>
            <person name="Nagy L.G."/>
            <person name="Floudas D."/>
            <person name="Copeland A."/>
            <person name="Barry K.W."/>
            <person name="Cichocki N."/>
            <person name="Veneault-Fourrey C."/>
            <person name="LaButti K."/>
            <person name="Lindquist E.A."/>
            <person name="Lipzen A."/>
            <person name="Lundell T."/>
            <person name="Morin E."/>
            <person name="Murat C."/>
            <person name="Riley R."/>
            <person name="Ohm R."/>
            <person name="Sun H."/>
            <person name="Tunlid A."/>
            <person name="Henrissat B."/>
            <person name="Grigoriev I.V."/>
            <person name="Hibbett D.S."/>
            <person name="Martin F."/>
        </authorList>
    </citation>
    <scope>NUCLEOTIDE SEQUENCE [LARGE SCALE GENOMIC DNA]</scope>
    <source>
        <strain evidence="2">LaAM-08-1</strain>
    </source>
</reference>
<reference evidence="1 2" key="1">
    <citation type="submission" date="2014-04" db="EMBL/GenBank/DDBJ databases">
        <authorList>
            <consortium name="DOE Joint Genome Institute"/>
            <person name="Kuo A."/>
            <person name="Kohler A."/>
            <person name="Nagy L.G."/>
            <person name="Floudas D."/>
            <person name="Copeland A."/>
            <person name="Barry K.W."/>
            <person name="Cichocki N."/>
            <person name="Veneault-Fourrey C."/>
            <person name="LaButti K."/>
            <person name="Lindquist E.A."/>
            <person name="Lipzen A."/>
            <person name="Lundell T."/>
            <person name="Morin E."/>
            <person name="Murat C."/>
            <person name="Sun H."/>
            <person name="Tunlid A."/>
            <person name="Henrissat B."/>
            <person name="Grigoriev I.V."/>
            <person name="Hibbett D.S."/>
            <person name="Martin F."/>
            <person name="Nordberg H.P."/>
            <person name="Cantor M.N."/>
            <person name="Hua S.X."/>
        </authorList>
    </citation>
    <scope>NUCLEOTIDE SEQUENCE [LARGE SCALE GENOMIC DNA]</scope>
    <source>
        <strain evidence="1 2">LaAM-08-1</strain>
    </source>
</reference>
<dbReference type="Proteomes" id="UP000054477">
    <property type="component" value="Unassembled WGS sequence"/>
</dbReference>
<dbReference type="AlphaFoldDB" id="A0A0C9X727"/>
<accession>A0A0C9X727</accession>
<name>A0A0C9X727_9AGAR</name>
<dbReference type="HOGENOM" id="CLU_1835468_0_0_1"/>